<dbReference type="SUPFAM" id="SSF53474">
    <property type="entry name" value="alpha/beta-Hydrolases"/>
    <property type="match status" value="1"/>
</dbReference>
<sequence length="613" mass="68058">MKKTTMLTAALLGCALQASARPYEKGPYTVTRLEEDVYNIVDANRQNPAGMHNNKTGEVTGMNNSSDMYLVLGTEKALLIDLSNNIDWYEDPAGRLQEIVYDLARSRQLVITLTHRHGDHLGMLPAFRDDSLVRFWVPENDFSGSELFPDQRTVFFKEKESLDLGGGVIVDSFSLPGHTPGSTLFFLRGRHLVFTGDALGSGNGLWLLNEESFGQLSASFGSLMKHILDPSNGISHARLVLYTGHSWQKGTSGPLGSNYLEDMQVLIGQIGSGTALTEPYQTFLPFLNANFRYQSATITWNREAAERFVEEKRFPPERDFTGQGPTHRGNNFELIKLLDSHNFTLDDSPVGDMEYYLYDPVAHGADPGKKYPLIVMLHGASNGMEGVMCAAYTDFVVYAGEEYQQKIGGAYILFPKANEYVQMEGDNQVILGTWMTRDATQEGSVYTSVLAALLEDVISAHNIDEERVVIGGTSAGGYMAWRFLAARPDLVKGAFLIAPADNPSEEELKTYEKHGIHIWVIHGKKDEICPFGVFTGPVRNMLEATKNVRVSALETVRYGDKGIVRLNVRGTEMGQHLPLFCVGSDMIYDDGTPYDPRYPEGFTGWLNMVFGND</sequence>
<dbReference type="Gene3D" id="3.60.15.10">
    <property type="entry name" value="Ribonuclease Z/Hydroxyacylglutathione hydrolase-like"/>
    <property type="match status" value="1"/>
</dbReference>
<feature type="domain" description="Metallo-beta-lactamase" evidence="3">
    <location>
        <begin position="65"/>
        <end position="245"/>
    </location>
</feature>
<dbReference type="InterPro" id="IPR001375">
    <property type="entry name" value="Peptidase_S9_cat"/>
</dbReference>
<dbReference type="AlphaFoldDB" id="A0A0G3FEH5"/>
<dbReference type="PANTHER" id="PTHR43037:SF5">
    <property type="entry name" value="FERULOYL ESTERASE"/>
    <property type="match status" value="1"/>
</dbReference>
<dbReference type="SUPFAM" id="SSF56281">
    <property type="entry name" value="Metallo-hydrolase/oxidoreductase"/>
    <property type="match status" value="1"/>
</dbReference>
<dbReference type="CDD" id="cd06262">
    <property type="entry name" value="metallo-hydrolase-like_MBL-fold"/>
    <property type="match status" value="1"/>
</dbReference>
<dbReference type="InterPro" id="IPR001279">
    <property type="entry name" value="Metallo-B-lactamas"/>
</dbReference>
<organism evidence="4">
    <name type="scientific">uncultured organism</name>
    <dbReference type="NCBI Taxonomy" id="155900"/>
    <lineage>
        <taxon>unclassified sequences</taxon>
        <taxon>environmental samples</taxon>
    </lineage>
</organism>
<dbReference type="InterPro" id="IPR036866">
    <property type="entry name" value="RibonucZ/Hydroxyglut_hydro"/>
</dbReference>
<keyword evidence="1" id="KW-0732">Signal</keyword>
<dbReference type="EMBL" id="KP347734">
    <property type="protein sequence ID" value="AKJ87229.1"/>
    <property type="molecule type" value="Genomic_DNA"/>
</dbReference>
<dbReference type="Gene3D" id="3.40.50.1820">
    <property type="entry name" value="alpha/beta hydrolase"/>
    <property type="match status" value="1"/>
</dbReference>
<evidence type="ECO:0000256" key="1">
    <source>
        <dbReference type="ARBA" id="ARBA00022729"/>
    </source>
</evidence>
<dbReference type="GO" id="GO:0006508">
    <property type="term" value="P:proteolysis"/>
    <property type="evidence" value="ECO:0007669"/>
    <property type="project" value="InterPro"/>
</dbReference>
<dbReference type="SMART" id="SM00849">
    <property type="entry name" value="Lactamase_B"/>
    <property type="match status" value="1"/>
</dbReference>
<dbReference type="PANTHER" id="PTHR43037">
    <property type="entry name" value="UNNAMED PRODUCT-RELATED"/>
    <property type="match status" value="1"/>
</dbReference>
<dbReference type="InterPro" id="IPR029058">
    <property type="entry name" value="AB_hydrolase_fold"/>
</dbReference>
<protein>
    <recommendedName>
        <fullName evidence="3">Metallo-beta-lactamase domain-containing protein</fullName>
    </recommendedName>
</protein>
<reference evidence="4" key="1">
    <citation type="submission" date="2014-12" db="EMBL/GenBank/DDBJ databases">
        <title>Investigation of esterase diversity in environmental metagenomes.</title>
        <authorList>
            <person name="Popovic A."/>
            <person name="Tchigvintsev A."/>
            <person name="Nocek B."/>
            <person name="Hajighasemi M."/>
            <person name="Brown G."/>
            <person name="Xu X."/>
            <person name="Li H."/>
            <person name="Glinos J."/>
            <person name="Yim V."/>
            <person name="Pelletier E."/>
            <person name="Chernikova T.N."/>
            <person name="Golyshina O.V."/>
            <person name="Tran H."/>
            <person name="Le Paslier D."/>
            <person name="Yakimov M.M."/>
            <person name="Savchenko A."/>
            <person name="Golyshin P.N."/>
            <person name="Yakunin A.F."/>
        </authorList>
    </citation>
    <scope>NUCLEOTIDE SEQUENCE</scope>
</reference>
<dbReference type="InterPro" id="IPR050955">
    <property type="entry name" value="Plant_Biomass_Hydrol_Est"/>
</dbReference>
<dbReference type="Pfam" id="PF00753">
    <property type="entry name" value="Lactamase_B"/>
    <property type="match status" value="1"/>
</dbReference>
<evidence type="ECO:0000259" key="3">
    <source>
        <dbReference type="SMART" id="SM00849"/>
    </source>
</evidence>
<dbReference type="Pfam" id="PF00326">
    <property type="entry name" value="Peptidase_S9"/>
    <property type="match status" value="1"/>
</dbReference>
<name>A0A0G3FEH5_9ZZZZ</name>
<dbReference type="SMR" id="A0A0G3FEH5"/>
<keyword evidence="2" id="KW-0378">Hydrolase</keyword>
<evidence type="ECO:0000256" key="2">
    <source>
        <dbReference type="ARBA" id="ARBA00022801"/>
    </source>
</evidence>
<evidence type="ECO:0000313" key="4">
    <source>
        <dbReference type="EMBL" id="AKJ87229.1"/>
    </source>
</evidence>
<dbReference type="ESTHER" id="9zzzz-a0a0g3feh5">
    <property type="family name" value="Esterase_phb"/>
</dbReference>
<accession>A0A0G3FEH5</accession>
<dbReference type="GO" id="GO:0008236">
    <property type="term" value="F:serine-type peptidase activity"/>
    <property type="evidence" value="ECO:0007669"/>
    <property type="project" value="InterPro"/>
</dbReference>
<proteinExistence type="predicted"/>